<dbReference type="SMART" id="SM00382">
    <property type="entry name" value="AAA"/>
    <property type="match status" value="1"/>
</dbReference>
<dbReference type="Pfam" id="PF00005">
    <property type="entry name" value="ABC_tran"/>
    <property type="match status" value="1"/>
</dbReference>
<evidence type="ECO:0000256" key="2">
    <source>
        <dbReference type="ARBA" id="ARBA00022741"/>
    </source>
</evidence>
<dbReference type="GO" id="GO:0005524">
    <property type="term" value="F:ATP binding"/>
    <property type="evidence" value="ECO:0007669"/>
    <property type="project" value="UniProtKB-KW"/>
</dbReference>
<feature type="compositionally biased region" description="Basic and acidic residues" evidence="4">
    <location>
        <begin position="264"/>
        <end position="278"/>
    </location>
</feature>
<evidence type="ECO:0000313" key="7">
    <source>
        <dbReference type="Proteomes" id="UP000184418"/>
    </source>
</evidence>
<dbReference type="EMBL" id="FQYN01000003">
    <property type="protein sequence ID" value="SHI86981.1"/>
    <property type="molecule type" value="Genomic_DNA"/>
</dbReference>
<dbReference type="RefSeq" id="WP_084538884.1">
    <property type="nucleotide sequence ID" value="NZ_FQYN01000003.1"/>
</dbReference>
<dbReference type="GO" id="GO:0016887">
    <property type="term" value="F:ATP hydrolysis activity"/>
    <property type="evidence" value="ECO:0007669"/>
    <property type="project" value="InterPro"/>
</dbReference>
<proteinExistence type="predicted"/>
<keyword evidence="1" id="KW-0813">Transport</keyword>
<keyword evidence="3 6" id="KW-0067">ATP-binding</keyword>
<dbReference type="PANTHER" id="PTHR43023:SF6">
    <property type="entry name" value="INTERMEMBRANE PHOSPHOLIPID TRANSPORT SYSTEM ATP-BINDING PROTEIN MLAF"/>
    <property type="match status" value="1"/>
</dbReference>
<dbReference type="PANTHER" id="PTHR43023">
    <property type="entry name" value="PROTEIN TRIGALACTOSYLDIACYLGLYCEROL 3, CHLOROPLASTIC"/>
    <property type="match status" value="1"/>
</dbReference>
<evidence type="ECO:0000313" key="6">
    <source>
        <dbReference type="EMBL" id="SHI86981.1"/>
    </source>
</evidence>
<dbReference type="PROSITE" id="PS50893">
    <property type="entry name" value="ABC_TRANSPORTER_2"/>
    <property type="match status" value="1"/>
</dbReference>
<accession>A0A1M6ENE2</accession>
<dbReference type="Proteomes" id="UP000184418">
    <property type="component" value="Unassembled WGS sequence"/>
</dbReference>
<name>A0A1M6ENE2_9BACT</name>
<evidence type="ECO:0000259" key="5">
    <source>
        <dbReference type="PROSITE" id="PS50893"/>
    </source>
</evidence>
<dbReference type="PROSITE" id="PS00211">
    <property type="entry name" value="ABC_TRANSPORTER_1"/>
    <property type="match status" value="1"/>
</dbReference>
<keyword evidence="2" id="KW-0547">Nucleotide-binding</keyword>
<sequence>MIEVHNIQKSFNGNPILRGISCTFETGKCNLLLGGSGTGKSVLLQCIVGLMKPDIGSITFDGTVFTNNKVDIKQEIRRKIGMLFQGGALFDSMTVYENTEFPLKMLTPEMTREERRDRVEFCLKRVGLENAGNKMPSEISGGMKKRVGIARAIAPNCTYLFCDEPNSGLDPATSIKIDELIHEITHEYGITTVVITHDMNSVVEIGDHIIFLHKGQKLWDGNKDEILNTTVPELKEFIFSSSLVRAAKKVDEETEGGLAAVVEEPLKETEEAPKTPNS</sequence>
<keyword evidence="7" id="KW-1185">Reference proteome</keyword>
<feature type="region of interest" description="Disordered" evidence="4">
    <location>
        <begin position="253"/>
        <end position="278"/>
    </location>
</feature>
<feature type="domain" description="ABC transporter" evidence="5">
    <location>
        <begin position="2"/>
        <end position="239"/>
    </location>
</feature>
<dbReference type="InterPro" id="IPR027417">
    <property type="entry name" value="P-loop_NTPase"/>
</dbReference>
<dbReference type="InterPro" id="IPR003593">
    <property type="entry name" value="AAA+_ATPase"/>
</dbReference>
<organism evidence="6 7">
    <name type="scientific">Hymenobacter daecheongensis DSM 21074</name>
    <dbReference type="NCBI Taxonomy" id="1121955"/>
    <lineage>
        <taxon>Bacteria</taxon>
        <taxon>Pseudomonadati</taxon>
        <taxon>Bacteroidota</taxon>
        <taxon>Cytophagia</taxon>
        <taxon>Cytophagales</taxon>
        <taxon>Hymenobacteraceae</taxon>
        <taxon>Hymenobacter</taxon>
    </lineage>
</organism>
<dbReference type="SUPFAM" id="SSF52540">
    <property type="entry name" value="P-loop containing nucleoside triphosphate hydrolases"/>
    <property type="match status" value="1"/>
</dbReference>
<dbReference type="OrthoDB" id="1115710at2"/>
<evidence type="ECO:0000256" key="4">
    <source>
        <dbReference type="SAM" id="MobiDB-lite"/>
    </source>
</evidence>
<dbReference type="STRING" id="1121955.SAMN02745146_1753"/>
<evidence type="ECO:0000256" key="1">
    <source>
        <dbReference type="ARBA" id="ARBA00022448"/>
    </source>
</evidence>
<dbReference type="Gene3D" id="3.40.50.300">
    <property type="entry name" value="P-loop containing nucleotide triphosphate hydrolases"/>
    <property type="match status" value="1"/>
</dbReference>
<dbReference type="AlphaFoldDB" id="A0A1M6ENE2"/>
<reference evidence="6 7" key="1">
    <citation type="submission" date="2016-11" db="EMBL/GenBank/DDBJ databases">
        <authorList>
            <person name="Jaros S."/>
            <person name="Januszkiewicz K."/>
            <person name="Wedrychowicz H."/>
        </authorList>
    </citation>
    <scope>NUCLEOTIDE SEQUENCE [LARGE SCALE GENOMIC DNA]</scope>
    <source>
        <strain evidence="6 7">DSM 21074</strain>
    </source>
</reference>
<gene>
    <name evidence="6" type="ORF">SAMN02745146_1753</name>
</gene>
<protein>
    <submittedName>
        <fullName evidence="6">Phospholipid/cholesterol/gamma-HCH transport system ATP-binding protein</fullName>
    </submittedName>
</protein>
<dbReference type="InterPro" id="IPR017871">
    <property type="entry name" value="ABC_transporter-like_CS"/>
</dbReference>
<dbReference type="InterPro" id="IPR003439">
    <property type="entry name" value="ABC_transporter-like_ATP-bd"/>
</dbReference>
<evidence type="ECO:0000256" key="3">
    <source>
        <dbReference type="ARBA" id="ARBA00022840"/>
    </source>
</evidence>